<dbReference type="Proteomes" id="UP000095286">
    <property type="component" value="Unplaced"/>
</dbReference>
<reference evidence="2" key="1">
    <citation type="submission" date="2016-11" db="UniProtKB">
        <authorList>
            <consortium name="WormBaseParasite"/>
        </authorList>
    </citation>
    <scope>IDENTIFICATION</scope>
    <source>
        <strain evidence="2">KR3021</strain>
    </source>
</reference>
<evidence type="ECO:0000313" key="1">
    <source>
        <dbReference type="Proteomes" id="UP000095286"/>
    </source>
</evidence>
<dbReference type="WBParaSite" id="RSKR_0000136000.1">
    <property type="protein sequence ID" value="RSKR_0000136000.1"/>
    <property type="gene ID" value="RSKR_0000136000"/>
</dbReference>
<protein>
    <submittedName>
        <fullName evidence="2">Lipase</fullName>
    </submittedName>
</protein>
<sequence length="408" mass="46760">MVAMAICLLITFHYVDMTMRLPEQDMSTTEIIEYYGYPAESIRVKTDDGYILEMHRIPFGKNKDPLQNNITKPIVFLQHGLLAASSDFVLNLPSNSLAFLLADQNFDVWLGNMRGNLYSRKHDSDPVFSKKFWSFTWDEMAKYDLEAMVDAVLDITNQKKLYYIGHSQGTMTLFGKLSDDMLFNAKIEKFFALAPVARVGHIKGLIHTIGTVLLPHISLIEKIFGSLEFLPSAWYIKLSSRIFCPSTFTNPLCTQILFLIGGPESNQMNFTRLPVYLSHSPAGTSTANIIHWGQMVASGKCQKYDYGSSEKNVLHYGQELPPEYDLTKIETDVYLYWSETDWLADSIDVHEGILSKIPPKYIKLSSKLTDFNHFDFIYGLRAKKEIYEPIINIINQNEYKKRNKIYVS</sequence>
<organism evidence="1 2">
    <name type="scientific">Rhabditophanes sp. KR3021</name>
    <dbReference type="NCBI Taxonomy" id="114890"/>
    <lineage>
        <taxon>Eukaryota</taxon>
        <taxon>Metazoa</taxon>
        <taxon>Ecdysozoa</taxon>
        <taxon>Nematoda</taxon>
        <taxon>Chromadorea</taxon>
        <taxon>Rhabditida</taxon>
        <taxon>Tylenchina</taxon>
        <taxon>Panagrolaimomorpha</taxon>
        <taxon>Strongyloidoidea</taxon>
        <taxon>Alloionematidae</taxon>
        <taxon>Rhabditophanes</taxon>
    </lineage>
</organism>
<accession>A0AC35TK84</accession>
<evidence type="ECO:0000313" key="2">
    <source>
        <dbReference type="WBParaSite" id="RSKR_0000136000.1"/>
    </source>
</evidence>
<proteinExistence type="predicted"/>
<name>A0AC35TK84_9BILA</name>